<keyword evidence="3" id="KW-1185">Reference proteome</keyword>
<protein>
    <submittedName>
        <fullName evidence="2">Uncharacterized protein</fullName>
    </submittedName>
</protein>
<gene>
    <name evidence="2" type="ORF">C8D97_102141</name>
</gene>
<dbReference type="SUPFAM" id="SSF54736">
    <property type="entry name" value="ClpS-like"/>
    <property type="match status" value="1"/>
</dbReference>
<feature type="region of interest" description="Disordered" evidence="1">
    <location>
        <begin position="80"/>
        <end position="193"/>
    </location>
</feature>
<sequence>MSLPAQYDVLLSGELSQEKAEVVAALSKLFKKSEQQIDALLNKAPVAVKKNVEETVAQQYKQAIEKRGALVILEQQKNALHDSWSLEPTDEEAEKSVTGKASYVAKDIESDFQAAPQRSSASVSDEEHVSAHSEHTSLPDESFESDNDDIVSKKDDLESNSDSISADNDPHHESDEAESSGWKSKIKGLFNKD</sequence>
<reference evidence="2 3" key="1">
    <citation type="submission" date="2018-05" db="EMBL/GenBank/DDBJ databases">
        <title>Genomic Encyclopedia of Type Strains, Phase IV (KMG-IV): sequencing the most valuable type-strain genomes for metagenomic binning, comparative biology and taxonomic classification.</title>
        <authorList>
            <person name="Goeker M."/>
        </authorList>
    </citation>
    <scope>NUCLEOTIDE SEQUENCE [LARGE SCALE GENOMIC DNA]</scope>
    <source>
        <strain evidence="2 3">DSM 25350</strain>
    </source>
</reference>
<accession>A0A316FZD7</accession>
<dbReference type="AlphaFoldDB" id="A0A316FZD7"/>
<dbReference type="InterPro" id="IPR014719">
    <property type="entry name" value="Ribosomal_bL12_C/ClpS-like"/>
</dbReference>
<evidence type="ECO:0000313" key="2">
    <source>
        <dbReference type="EMBL" id="PWK53752.1"/>
    </source>
</evidence>
<comment type="caution">
    <text evidence="2">The sequence shown here is derived from an EMBL/GenBank/DDBJ whole genome shotgun (WGS) entry which is preliminary data.</text>
</comment>
<evidence type="ECO:0000313" key="3">
    <source>
        <dbReference type="Proteomes" id="UP000245790"/>
    </source>
</evidence>
<proteinExistence type="predicted"/>
<evidence type="ECO:0000256" key="1">
    <source>
        <dbReference type="SAM" id="MobiDB-lite"/>
    </source>
</evidence>
<dbReference type="RefSeq" id="WP_109761817.1">
    <property type="nucleotide sequence ID" value="NZ_QGGU01000002.1"/>
</dbReference>
<feature type="compositionally biased region" description="Basic and acidic residues" evidence="1">
    <location>
        <begin position="125"/>
        <end position="138"/>
    </location>
</feature>
<organism evidence="2 3">
    <name type="scientific">Pleionea mediterranea</name>
    <dbReference type="NCBI Taxonomy" id="523701"/>
    <lineage>
        <taxon>Bacteria</taxon>
        <taxon>Pseudomonadati</taxon>
        <taxon>Pseudomonadota</taxon>
        <taxon>Gammaproteobacteria</taxon>
        <taxon>Oceanospirillales</taxon>
        <taxon>Pleioneaceae</taxon>
        <taxon>Pleionea</taxon>
    </lineage>
</organism>
<dbReference type="EMBL" id="QGGU01000002">
    <property type="protein sequence ID" value="PWK53752.1"/>
    <property type="molecule type" value="Genomic_DNA"/>
</dbReference>
<dbReference type="OrthoDB" id="6402943at2"/>
<name>A0A316FZD7_9GAMM</name>
<dbReference type="Proteomes" id="UP000245790">
    <property type="component" value="Unassembled WGS sequence"/>
</dbReference>